<dbReference type="GO" id="GO:0003677">
    <property type="term" value="F:DNA binding"/>
    <property type="evidence" value="ECO:0007669"/>
    <property type="project" value="UniProtKB-KW"/>
</dbReference>
<dbReference type="KEGG" id="mpec:B9O19_02300"/>
<evidence type="ECO:0000256" key="1">
    <source>
        <dbReference type="ARBA" id="ARBA00023125"/>
    </source>
</evidence>
<dbReference type="AlphaFoldDB" id="A0A2K9P5D5"/>
<dbReference type="Proteomes" id="UP000235589">
    <property type="component" value="Chromosome"/>
</dbReference>
<dbReference type="GeneID" id="98063662"/>
<dbReference type="PROSITE" id="PS50943">
    <property type="entry name" value="HTH_CROC1"/>
    <property type="match status" value="1"/>
</dbReference>
<dbReference type="Gene3D" id="1.10.260.40">
    <property type="entry name" value="lambda repressor-like DNA-binding domains"/>
    <property type="match status" value="1"/>
</dbReference>
<evidence type="ECO:0000313" key="3">
    <source>
        <dbReference type="EMBL" id="AUO20440.1"/>
    </source>
</evidence>
<dbReference type="SMART" id="SM00530">
    <property type="entry name" value="HTH_XRE"/>
    <property type="match status" value="1"/>
</dbReference>
<keyword evidence="1" id="KW-0238">DNA-binding</keyword>
<proteinExistence type="predicted"/>
<dbReference type="PANTHER" id="PTHR46558">
    <property type="entry name" value="TRACRIPTIONAL REGULATORY PROTEIN-RELATED-RELATED"/>
    <property type="match status" value="1"/>
</dbReference>
<feature type="domain" description="HTH cro/C1-type" evidence="2">
    <location>
        <begin position="8"/>
        <end position="62"/>
    </location>
</feature>
<dbReference type="Pfam" id="PF01381">
    <property type="entry name" value="HTH_3"/>
    <property type="match status" value="1"/>
</dbReference>
<dbReference type="RefSeq" id="WP_102366552.1">
    <property type="nucleotide sequence ID" value="NZ_CP020991.1"/>
</dbReference>
<gene>
    <name evidence="3" type="ORF">B9O19_02300</name>
</gene>
<accession>A0A2K9P5D5</accession>
<dbReference type="InterPro" id="IPR010982">
    <property type="entry name" value="Lambda_DNA-bd_dom_sf"/>
</dbReference>
<keyword evidence="4" id="KW-1185">Reference proteome</keyword>
<protein>
    <submittedName>
        <fullName evidence="3">Helix-turn-helix domain protein</fullName>
    </submittedName>
</protein>
<dbReference type="SUPFAM" id="SSF47413">
    <property type="entry name" value="lambda repressor-like DNA-binding domains"/>
    <property type="match status" value="1"/>
</dbReference>
<dbReference type="InterPro" id="IPR001387">
    <property type="entry name" value="Cro/C1-type_HTH"/>
</dbReference>
<reference evidence="3 4" key="1">
    <citation type="submission" date="2017-04" db="EMBL/GenBank/DDBJ databases">
        <title>Monoglobus pectinilyticus 14 draft genome.</title>
        <authorList>
            <person name="Kim C."/>
            <person name="Rosendale D.I."/>
            <person name="Kelly W.J."/>
            <person name="Tannock G.W."/>
            <person name="Patchett M.L."/>
            <person name="Jordens J.Z."/>
        </authorList>
    </citation>
    <scope>NUCLEOTIDE SEQUENCE [LARGE SCALE GENOMIC DNA]</scope>
    <source>
        <strain evidence="3 4">14</strain>
    </source>
</reference>
<dbReference type="OrthoDB" id="9815852at2"/>
<dbReference type="PANTHER" id="PTHR46558:SF14">
    <property type="entry name" value="HTH-TYPE TRANSCRIPTIONAL REGULATOR ANSR"/>
    <property type="match status" value="1"/>
</dbReference>
<name>A0A2K9P5D5_9FIRM</name>
<evidence type="ECO:0000259" key="2">
    <source>
        <dbReference type="PROSITE" id="PS50943"/>
    </source>
</evidence>
<organism evidence="3 4">
    <name type="scientific">Monoglobus pectinilyticus</name>
    <dbReference type="NCBI Taxonomy" id="1981510"/>
    <lineage>
        <taxon>Bacteria</taxon>
        <taxon>Bacillati</taxon>
        <taxon>Bacillota</taxon>
        <taxon>Clostridia</taxon>
        <taxon>Monoglobales</taxon>
        <taxon>Monoglobaceae</taxon>
        <taxon>Monoglobus</taxon>
    </lineage>
</organism>
<dbReference type="EMBL" id="CP020991">
    <property type="protein sequence ID" value="AUO20440.1"/>
    <property type="molecule type" value="Genomic_DNA"/>
</dbReference>
<dbReference type="CDD" id="cd00093">
    <property type="entry name" value="HTH_XRE"/>
    <property type="match status" value="1"/>
</dbReference>
<sequence length="73" mass="8296">MSTFSNNIKSIRLSKNLTQKQLSQMLGITERAYQYYEAGTREPNVDTLINISKVLDVSIDYLLGLTKTPDLNK</sequence>
<evidence type="ECO:0000313" key="4">
    <source>
        <dbReference type="Proteomes" id="UP000235589"/>
    </source>
</evidence>